<feature type="domain" description="Type I restriction modification DNA specificity" evidence="4">
    <location>
        <begin position="215"/>
        <end position="362"/>
    </location>
</feature>
<dbReference type="GO" id="GO:0003677">
    <property type="term" value="F:DNA binding"/>
    <property type="evidence" value="ECO:0007669"/>
    <property type="project" value="UniProtKB-KW"/>
</dbReference>
<evidence type="ECO:0000256" key="1">
    <source>
        <dbReference type="ARBA" id="ARBA00010923"/>
    </source>
</evidence>
<organism evidence="5 6">
    <name type="scientific">Blautia obeum</name>
    <dbReference type="NCBI Taxonomy" id="40520"/>
    <lineage>
        <taxon>Bacteria</taxon>
        <taxon>Bacillati</taxon>
        <taxon>Bacillota</taxon>
        <taxon>Clostridia</taxon>
        <taxon>Lachnospirales</taxon>
        <taxon>Lachnospiraceae</taxon>
        <taxon>Blautia</taxon>
    </lineage>
</organism>
<dbReference type="PANTHER" id="PTHR30408:SF12">
    <property type="entry name" value="TYPE I RESTRICTION ENZYME MJAVIII SPECIFICITY SUBUNIT"/>
    <property type="match status" value="1"/>
</dbReference>
<dbReference type="CDD" id="cd17263">
    <property type="entry name" value="RMtype1_S_AbaB8300I-TRD1-CR1_like"/>
    <property type="match status" value="1"/>
</dbReference>
<comment type="caution">
    <text evidence="5">The sequence shown here is derived from an EMBL/GenBank/DDBJ whole genome shotgun (WGS) entry which is preliminary data.</text>
</comment>
<dbReference type="AlphaFoldDB" id="A0A367FWV7"/>
<dbReference type="InterPro" id="IPR000055">
    <property type="entry name" value="Restrct_endonuc_typeI_TRD"/>
</dbReference>
<evidence type="ECO:0000313" key="6">
    <source>
        <dbReference type="Proteomes" id="UP000253208"/>
    </source>
</evidence>
<dbReference type="SUPFAM" id="SSF116734">
    <property type="entry name" value="DNA methylase specificity domain"/>
    <property type="match status" value="2"/>
</dbReference>
<evidence type="ECO:0000259" key="4">
    <source>
        <dbReference type="Pfam" id="PF01420"/>
    </source>
</evidence>
<protein>
    <recommendedName>
        <fullName evidence="4">Type I restriction modification DNA specificity domain-containing protein</fullName>
    </recommendedName>
</protein>
<gene>
    <name evidence="5" type="ORF">C4886_14275</name>
</gene>
<dbReference type="Gene3D" id="3.90.220.20">
    <property type="entry name" value="DNA methylase specificity domains"/>
    <property type="match status" value="2"/>
</dbReference>
<dbReference type="Pfam" id="PF01420">
    <property type="entry name" value="Methylase_S"/>
    <property type="match status" value="2"/>
</dbReference>
<dbReference type="RefSeq" id="WP_114002625.1">
    <property type="nucleotide sequence ID" value="NZ_PSQG01000022.1"/>
</dbReference>
<dbReference type="PANTHER" id="PTHR30408">
    <property type="entry name" value="TYPE-1 RESTRICTION ENZYME ECOKI SPECIFICITY PROTEIN"/>
    <property type="match status" value="1"/>
</dbReference>
<name>A0A367FWV7_9FIRM</name>
<dbReference type="InterPro" id="IPR044946">
    <property type="entry name" value="Restrct_endonuc_typeI_TRD_sf"/>
</dbReference>
<feature type="domain" description="Type I restriction modification DNA specificity" evidence="4">
    <location>
        <begin position="1"/>
        <end position="165"/>
    </location>
</feature>
<sequence length="381" mass="43085">MKLIDVCDFQGGSQPPKEEWAFEEQDGYIRMLQIRDFTQSEKVIPEYIKVSNSTKTCEVDDILIARYGASIGKILTGLAGAYNVAIMRTVPDTSKVQKRYLYYYLKSPYFQNAILNVGSRAAQAGFNKEDLSKLEIKCPALIDQGEIVSVLEKVESVIQKRKQELQLLDNLIKARFVELFGNPFDGTAKYPIHQVGEVANSIDPQPSHRTPPVEEGGIPYVSIKDCDYKTGKIDFEGARKVSPKVLEEHMNRYTLHDGDFVVGKIGTIGNPVFVPARNDYTLSANVVLVQPNSELVNPYFLKYSFESDFVERQFAEAKNSTSQAAFGIQKVRTVEVMNPDLDVQREFEIFVKQVNKSKVKVQKALDETQKLFDSLMQQYFG</sequence>
<dbReference type="Proteomes" id="UP000253208">
    <property type="component" value="Unassembled WGS sequence"/>
</dbReference>
<comment type="similarity">
    <text evidence="1">Belongs to the type-I restriction system S methylase family.</text>
</comment>
<accession>A0A367FWV7</accession>
<dbReference type="EMBL" id="PSQG01000022">
    <property type="protein sequence ID" value="RCH42443.1"/>
    <property type="molecule type" value="Genomic_DNA"/>
</dbReference>
<dbReference type="GO" id="GO:0009307">
    <property type="term" value="P:DNA restriction-modification system"/>
    <property type="evidence" value="ECO:0007669"/>
    <property type="project" value="UniProtKB-KW"/>
</dbReference>
<evidence type="ECO:0000313" key="5">
    <source>
        <dbReference type="EMBL" id="RCH42443.1"/>
    </source>
</evidence>
<keyword evidence="2" id="KW-0680">Restriction system</keyword>
<evidence type="ECO:0000256" key="2">
    <source>
        <dbReference type="ARBA" id="ARBA00022747"/>
    </source>
</evidence>
<evidence type="ECO:0000256" key="3">
    <source>
        <dbReference type="ARBA" id="ARBA00023125"/>
    </source>
</evidence>
<keyword evidence="3" id="KW-0238">DNA-binding</keyword>
<reference evidence="5 6" key="1">
    <citation type="submission" date="2018-02" db="EMBL/GenBank/DDBJ databases">
        <title>Complete genome sequencing of Faecalibacterium prausnitzii strains isolated from the human gut.</title>
        <authorList>
            <person name="Fitzgerald B.C."/>
            <person name="Shkoporov A.N."/>
            <person name="Ross P.R."/>
            <person name="Hill C."/>
        </authorList>
    </citation>
    <scope>NUCLEOTIDE SEQUENCE [LARGE SCALE GENOMIC DNA]</scope>
    <source>
        <strain evidence="5 6">APC942/31-1</strain>
    </source>
</reference>
<proteinExistence type="inferred from homology"/>
<dbReference type="InterPro" id="IPR052021">
    <property type="entry name" value="Type-I_RS_S_subunit"/>
</dbReference>